<organism evidence="2 3">
    <name type="scientific">Deinococcus gobiensis (strain DSM 21396 / JCM 16679 / CGMCC 1.7299 / I-0)</name>
    <dbReference type="NCBI Taxonomy" id="745776"/>
    <lineage>
        <taxon>Bacteria</taxon>
        <taxon>Thermotogati</taxon>
        <taxon>Deinococcota</taxon>
        <taxon>Deinococci</taxon>
        <taxon>Deinococcales</taxon>
        <taxon>Deinococcaceae</taxon>
        <taxon>Deinococcus</taxon>
    </lineage>
</organism>
<evidence type="ECO:0000313" key="3">
    <source>
        <dbReference type="Proteomes" id="UP000007575"/>
    </source>
</evidence>
<evidence type="ECO:0000256" key="1">
    <source>
        <dbReference type="SAM" id="MobiDB-lite"/>
    </source>
</evidence>
<protein>
    <submittedName>
        <fullName evidence="2">Uncharacterized protein</fullName>
    </submittedName>
</protein>
<dbReference type="AlphaFoldDB" id="H8GT96"/>
<dbReference type="EMBL" id="CP002191">
    <property type="protein sequence ID" value="AFD26548.1"/>
    <property type="molecule type" value="Genomic_DNA"/>
</dbReference>
<feature type="region of interest" description="Disordered" evidence="1">
    <location>
        <begin position="14"/>
        <end position="45"/>
    </location>
</feature>
<dbReference type="Proteomes" id="UP000007575">
    <property type="component" value="Chromosome"/>
</dbReference>
<keyword evidence="3" id="KW-1185">Reference proteome</keyword>
<gene>
    <name evidence="2" type="ordered locus">DGo_CA2621</name>
</gene>
<accession>H8GT96</accession>
<reference evidence="2 3" key="1">
    <citation type="journal article" date="2012" name="PLoS ONE">
        <title>Genome sequence and transcriptome analysis of the radioresistant bacterium Deinococcus gobiensis: insights into the extreme environmental adaptations.</title>
        <authorList>
            <person name="Yuan M."/>
            <person name="Chen M."/>
            <person name="Zhang W."/>
            <person name="Lu W."/>
            <person name="Wang J."/>
            <person name="Yang M."/>
            <person name="Zhao P."/>
            <person name="Tang R."/>
            <person name="Li X."/>
            <person name="Hao Y."/>
            <person name="Zhou Z."/>
            <person name="Zhan Y."/>
            <person name="Yu H."/>
            <person name="Teng C."/>
            <person name="Yan Y."/>
            <person name="Ping S."/>
            <person name="Wang Y."/>
            <person name="Lin M."/>
        </authorList>
    </citation>
    <scope>NUCLEOTIDE SEQUENCE [LARGE SCALE GENOMIC DNA]</scope>
    <source>
        <strain evidence="2 3">I-0</strain>
    </source>
</reference>
<sequence>MALPFIYEANGTSTRNITFSSPVETGSPPSAVPDSSDQTSVSVRA</sequence>
<name>H8GT96_DEIGI</name>
<proteinExistence type="predicted"/>
<dbReference type="KEGG" id="dgo:DGo_CA2621"/>
<evidence type="ECO:0000313" key="2">
    <source>
        <dbReference type="EMBL" id="AFD26548.1"/>
    </source>
</evidence>
<dbReference type="HOGENOM" id="CLU_3198858_0_0_0"/>